<dbReference type="Pfam" id="PF04134">
    <property type="entry name" value="DCC1-like"/>
    <property type="match status" value="1"/>
</dbReference>
<keyword evidence="2" id="KW-0812">Transmembrane</keyword>
<feature type="region of interest" description="Disordered" evidence="1">
    <location>
        <begin position="123"/>
        <end position="144"/>
    </location>
</feature>
<protein>
    <recommendedName>
        <fullName evidence="4">Thiol-disulfide oxidoreductase DCC</fullName>
    </recommendedName>
</protein>
<sequence length="144" mass="16483">MRLFEAVSLVYDGQCNFCVQCMRMARALDAVRVLTTYDAHDTKTVEVMFPQLSSVDLDDSMYVVSARGRVYRGFFAFRRLARSSPLTWLLLPLFYAPGATYVGTRVYTWIARNRRRFGCQAEVESTRQIQAPPPQAKSMSHPND</sequence>
<proteinExistence type="predicted"/>
<dbReference type="AlphaFoldDB" id="A0A381WF59"/>
<dbReference type="EMBL" id="UINC01011466">
    <property type="protein sequence ID" value="SVA50597.1"/>
    <property type="molecule type" value="Genomic_DNA"/>
</dbReference>
<keyword evidence="2" id="KW-1133">Transmembrane helix</keyword>
<name>A0A381WF59_9ZZZZ</name>
<dbReference type="InterPro" id="IPR007263">
    <property type="entry name" value="DCC1-like"/>
</dbReference>
<feature type="transmembrane region" description="Helical" evidence="2">
    <location>
        <begin position="86"/>
        <end position="107"/>
    </location>
</feature>
<evidence type="ECO:0000256" key="2">
    <source>
        <dbReference type="SAM" id="Phobius"/>
    </source>
</evidence>
<organism evidence="3">
    <name type="scientific">marine metagenome</name>
    <dbReference type="NCBI Taxonomy" id="408172"/>
    <lineage>
        <taxon>unclassified sequences</taxon>
        <taxon>metagenomes</taxon>
        <taxon>ecological metagenomes</taxon>
    </lineage>
</organism>
<keyword evidence="2" id="KW-0472">Membrane</keyword>
<evidence type="ECO:0000313" key="3">
    <source>
        <dbReference type="EMBL" id="SVA50597.1"/>
    </source>
</evidence>
<accession>A0A381WF59</accession>
<evidence type="ECO:0000256" key="1">
    <source>
        <dbReference type="SAM" id="MobiDB-lite"/>
    </source>
</evidence>
<reference evidence="3" key="1">
    <citation type="submission" date="2018-05" db="EMBL/GenBank/DDBJ databases">
        <authorList>
            <person name="Lanie J.A."/>
            <person name="Ng W.-L."/>
            <person name="Kazmierczak K.M."/>
            <person name="Andrzejewski T.M."/>
            <person name="Davidsen T.M."/>
            <person name="Wayne K.J."/>
            <person name="Tettelin H."/>
            <person name="Glass J.I."/>
            <person name="Rusch D."/>
            <person name="Podicherti R."/>
            <person name="Tsui H.-C.T."/>
            <person name="Winkler M.E."/>
        </authorList>
    </citation>
    <scope>NUCLEOTIDE SEQUENCE</scope>
</reference>
<dbReference type="GO" id="GO:0015035">
    <property type="term" value="F:protein-disulfide reductase activity"/>
    <property type="evidence" value="ECO:0007669"/>
    <property type="project" value="InterPro"/>
</dbReference>
<evidence type="ECO:0008006" key="4">
    <source>
        <dbReference type="Google" id="ProtNLM"/>
    </source>
</evidence>
<gene>
    <name evidence="3" type="ORF">METZ01_LOCUS103451</name>
</gene>